<accession>A0AAU9EM26</accession>
<dbReference type="EMBL" id="AP028654">
    <property type="protein sequence ID" value="BEP28311.1"/>
    <property type="molecule type" value="Genomic_DNA"/>
</dbReference>
<proteinExistence type="predicted"/>
<keyword evidence="2" id="KW-1185">Reference proteome</keyword>
<dbReference type="KEGG" id="hprf:HLPR_06420"/>
<dbReference type="AlphaFoldDB" id="A0AAU9EM26"/>
<evidence type="ECO:0008006" key="3">
    <source>
        <dbReference type="Google" id="ProtNLM"/>
    </source>
</evidence>
<reference evidence="1 2" key="1">
    <citation type="submission" date="2023-08" db="EMBL/GenBank/DDBJ databases">
        <title>Helicovermis profunda gen. nov., sp. nov., a novel mesophilic, fermentative bacterium within the Bacillota from a deep-sea hydrothermal vent chimney.</title>
        <authorList>
            <person name="Miyazaki U."/>
            <person name="Mizutani D."/>
            <person name="Hashimoto Y."/>
            <person name="Tame A."/>
            <person name="Sawayama S."/>
            <person name="Miyazaki J."/>
            <person name="Takai K."/>
            <person name="Nakagawa S."/>
        </authorList>
    </citation>
    <scope>NUCLEOTIDE SEQUENCE [LARGE SCALE GENOMIC DNA]</scope>
    <source>
        <strain evidence="1 2">S502</strain>
    </source>
</reference>
<evidence type="ECO:0000313" key="2">
    <source>
        <dbReference type="Proteomes" id="UP001321786"/>
    </source>
</evidence>
<dbReference type="RefSeq" id="WP_338536637.1">
    <property type="nucleotide sequence ID" value="NZ_AP028654.1"/>
</dbReference>
<protein>
    <recommendedName>
        <fullName evidence="3">SHOCT domain-containing protein</fullName>
    </recommendedName>
</protein>
<dbReference type="Proteomes" id="UP001321786">
    <property type="component" value="Chromosome"/>
</dbReference>
<organism evidence="1 2">
    <name type="scientific">Helicovermis profundi</name>
    <dbReference type="NCBI Taxonomy" id="3065157"/>
    <lineage>
        <taxon>Bacteria</taxon>
        <taxon>Bacillati</taxon>
        <taxon>Bacillota</taxon>
        <taxon>Clostridia</taxon>
        <taxon>Helicovermis</taxon>
    </lineage>
</organism>
<evidence type="ECO:0000313" key="1">
    <source>
        <dbReference type="EMBL" id="BEP28311.1"/>
    </source>
</evidence>
<gene>
    <name evidence="1" type="ORF">HLPR_06420</name>
</gene>
<name>A0AAU9EM26_9FIRM</name>
<sequence length="59" mass="6984">MLVPILLIGGVSIYFYTKNKNVKSNEEVKFTLEERLTEYFIDGEINKTTFRQLREVLKN</sequence>